<reference evidence="3 4" key="1">
    <citation type="submission" date="2016-03" db="EMBL/GenBank/DDBJ databases">
        <authorList>
            <person name="Ploux O."/>
        </authorList>
    </citation>
    <scope>NUCLEOTIDE SEQUENCE [LARGE SCALE GENOMIC DNA]</scope>
    <source>
        <strain evidence="3 4">UAMH 11012</strain>
    </source>
</reference>
<feature type="compositionally biased region" description="Basic and acidic residues" evidence="1">
    <location>
        <begin position="9"/>
        <end position="20"/>
    </location>
</feature>
<evidence type="ECO:0000256" key="1">
    <source>
        <dbReference type="SAM" id="MobiDB-lite"/>
    </source>
</evidence>
<proteinExistence type="predicted"/>
<dbReference type="PANTHER" id="PTHR35041:SF6">
    <property type="entry name" value="FORMYLMETHIONINE DEFORMYLASE-LIKE PROTEIN-RELATED"/>
    <property type="match status" value="1"/>
</dbReference>
<keyword evidence="2" id="KW-1133">Transmembrane helix</keyword>
<dbReference type="EMBL" id="FJOG01000006">
    <property type="protein sequence ID" value="CZR55289.1"/>
    <property type="molecule type" value="Genomic_DNA"/>
</dbReference>
<feature type="transmembrane region" description="Helical" evidence="2">
    <location>
        <begin position="152"/>
        <end position="173"/>
    </location>
</feature>
<dbReference type="AlphaFoldDB" id="A0A1L7WRA1"/>
<keyword evidence="4" id="KW-1185">Reference proteome</keyword>
<dbReference type="OrthoDB" id="5322539at2759"/>
<name>A0A1L7WRA1_9HELO</name>
<feature type="transmembrane region" description="Helical" evidence="2">
    <location>
        <begin position="100"/>
        <end position="122"/>
    </location>
</feature>
<feature type="transmembrane region" description="Helical" evidence="2">
    <location>
        <begin position="567"/>
        <end position="589"/>
    </location>
</feature>
<organism evidence="3 4">
    <name type="scientific">Phialocephala subalpina</name>
    <dbReference type="NCBI Taxonomy" id="576137"/>
    <lineage>
        <taxon>Eukaryota</taxon>
        <taxon>Fungi</taxon>
        <taxon>Dikarya</taxon>
        <taxon>Ascomycota</taxon>
        <taxon>Pezizomycotina</taxon>
        <taxon>Leotiomycetes</taxon>
        <taxon>Helotiales</taxon>
        <taxon>Mollisiaceae</taxon>
        <taxon>Phialocephala</taxon>
        <taxon>Phialocephala fortinii species complex</taxon>
    </lineage>
</organism>
<protein>
    <submittedName>
        <fullName evidence="3">Uncharacterized protein</fullName>
    </submittedName>
</protein>
<dbReference type="STRING" id="576137.A0A1L7WRA1"/>
<evidence type="ECO:0000313" key="3">
    <source>
        <dbReference type="EMBL" id="CZR55289.1"/>
    </source>
</evidence>
<dbReference type="PANTHER" id="PTHR35041">
    <property type="entry name" value="MEDIATOR OF RNA POLYMERASE II TRANSCRIPTION SUBUNIT 1"/>
    <property type="match status" value="1"/>
</dbReference>
<evidence type="ECO:0000256" key="2">
    <source>
        <dbReference type="SAM" id="Phobius"/>
    </source>
</evidence>
<gene>
    <name evidence="3" type="ORF">PAC_05176</name>
</gene>
<keyword evidence="2" id="KW-0472">Membrane</keyword>
<keyword evidence="2" id="KW-0812">Transmembrane</keyword>
<feature type="transmembrane region" description="Helical" evidence="2">
    <location>
        <begin position="55"/>
        <end position="77"/>
    </location>
</feature>
<accession>A0A1L7WRA1</accession>
<dbReference type="Proteomes" id="UP000184330">
    <property type="component" value="Unassembled WGS sequence"/>
</dbReference>
<sequence>MSNLPAHCDPLRSHTSRDASEQSLKSKVKASSGPSQNEPAIICSTWTIGWQTPTLMIACYVLAIVLALVHLILFQFINGRAADGPTPIAPQTYISTASNILANAFGVALRASLGVAFCQYLWHLFRVQTMKVSTIELLFAIRSNPFQIFRMATLRATPTLCALALLMFLSQIATGFPPGAITIEKAPRTSYEMAIVPSFDASFMGNGSGSDANAFSLIKLKLDPTGTGGFESGDFIGGKDTNLINRLARQVLVAGEALTMPSPCGANCSYVVEFEGPYVECTNSSQTAVVVNSDGLQIYTGDWISPASAQLAQSLYNGTYTLAHLNTTTLTPISVNVLKSLPNSTTPTTYVTVQQDNTICSPGRAKYTLNHTYVNNVHSRNVTMEPVDRLIDLALQTHGGIVVVPGFTLNKTFAYGTQPANWSTNALNFYRDNNHMAILDAMMSWLAGSFNASLQYADADSPSTALSNSSYDLAWEESFISFTNGVSMSNGPQGNTVIDSTRFNQVFNQYTNAANPSFNISSDILNDYLLNMTMSIATAYGRWNTSANATVTTLINVYSFSQPLNLLIPYFLTLLLSLPFIILGSIALLNNGVSAMDGSFMQIITTSIGSSVLDKAAAGGCLGGNESMPEELKDLKIRFGEFLGRDDPGGIKRSGFGVEGEVRALQKGAKYGIARWL</sequence>
<evidence type="ECO:0000313" key="4">
    <source>
        <dbReference type="Proteomes" id="UP000184330"/>
    </source>
</evidence>
<feature type="region of interest" description="Disordered" evidence="1">
    <location>
        <begin position="1"/>
        <end position="37"/>
    </location>
</feature>